<dbReference type="PANTHER" id="PTHR10851">
    <property type="entry name" value="PYRIDOXINE-5-PHOSPHATE OXIDASE"/>
    <property type="match status" value="1"/>
</dbReference>
<organism evidence="9 11">
    <name type="scientific">Gordonia amicalis</name>
    <dbReference type="NCBI Taxonomy" id="89053"/>
    <lineage>
        <taxon>Bacteria</taxon>
        <taxon>Bacillati</taxon>
        <taxon>Actinomycetota</taxon>
        <taxon>Actinomycetes</taxon>
        <taxon>Mycobacteriales</taxon>
        <taxon>Gordoniaceae</taxon>
        <taxon>Gordonia</taxon>
    </lineage>
</organism>
<comment type="similarity">
    <text evidence="2">Belongs to the pyridoxamine 5'-phosphate oxidase family.</text>
</comment>
<dbReference type="InterPro" id="IPR000659">
    <property type="entry name" value="Pyridox_Oxase"/>
</dbReference>
<dbReference type="EMBL" id="JAWLKH010000021">
    <property type="protein sequence ID" value="MDV6313676.1"/>
    <property type="molecule type" value="Genomic_DNA"/>
</dbReference>
<evidence type="ECO:0000313" key="10">
    <source>
        <dbReference type="Proteomes" id="UP001185779"/>
    </source>
</evidence>
<evidence type="ECO:0000313" key="8">
    <source>
        <dbReference type="EMBL" id="MDV6309360.1"/>
    </source>
</evidence>
<evidence type="ECO:0000256" key="1">
    <source>
        <dbReference type="ARBA" id="ARBA00001917"/>
    </source>
</evidence>
<comment type="caution">
    <text evidence="9">The sequence shown here is derived from an EMBL/GenBank/DDBJ whole genome shotgun (WGS) entry which is preliminary data.</text>
</comment>
<dbReference type="AlphaFoldDB" id="A0AAE4RAB9"/>
<gene>
    <name evidence="8" type="ORF">R3P94_18980</name>
    <name evidence="9" type="ORF">R3Q15_17590</name>
</gene>
<keyword evidence="4" id="KW-0288">FMN</keyword>
<dbReference type="Pfam" id="PF01243">
    <property type="entry name" value="PNPOx_N"/>
    <property type="match status" value="1"/>
</dbReference>
<feature type="domain" description="Pyridoxine 5'-phosphate oxidase dimerisation C-terminal" evidence="7">
    <location>
        <begin position="141"/>
        <end position="179"/>
    </location>
</feature>
<dbReference type="GO" id="GO:0004733">
    <property type="term" value="F:pyridoxamine phosphate oxidase activity"/>
    <property type="evidence" value="ECO:0007669"/>
    <property type="project" value="InterPro"/>
</dbReference>
<evidence type="ECO:0000256" key="2">
    <source>
        <dbReference type="ARBA" id="ARBA00007301"/>
    </source>
</evidence>
<feature type="domain" description="Pyridoxamine 5'-phosphate oxidase N-terminal" evidence="6">
    <location>
        <begin position="15"/>
        <end position="123"/>
    </location>
</feature>
<dbReference type="RefSeq" id="WP_317505525.1">
    <property type="nucleotide sequence ID" value="NZ_JANJEV010000001.1"/>
</dbReference>
<evidence type="ECO:0000256" key="5">
    <source>
        <dbReference type="ARBA" id="ARBA00023002"/>
    </source>
</evidence>
<dbReference type="InterPro" id="IPR011576">
    <property type="entry name" value="Pyridox_Oxase_N"/>
</dbReference>
<dbReference type="PANTHER" id="PTHR10851:SF0">
    <property type="entry name" value="PYRIDOXINE-5'-PHOSPHATE OXIDASE"/>
    <property type="match status" value="1"/>
</dbReference>
<accession>A0AAE4RAB9</accession>
<sequence length="181" mass="20533">MVLLRRWLPPADAAPALMALSTLGGDGYPRVRHVLLSDADDAAVYFHTDSRSSKVSELAELPRAGIAVAWPQRGRQVVAHGTVRRPTEDSLRETFSRRTRYLQLLAWCNDHEMSALPTHDRHRRWAEFDATHPTLSPPDTWTGFAIDIREIAFWRGDPDGPSQRVRFTRTDHSWTSEVLPG</sequence>
<reference evidence="9 10" key="1">
    <citation type="submission" date="2023-10" db="EMBL/GenBank/DDBJ databases">
        <title>Development of a sustainable strategy for remediation of hydrocarbon-contaminated territories based on the waste exchange concept.</title>
        <authorList>
            <person name="Krivoruchko A."/>
        </authorList>
    </citation>
    <scope>NUCLEOTIDE SEQUENCE</scope>
    <source>
        <strain evidence="8 10">IEGM 1266</strain>
        <strain evidence="9">IEGM 1279</strain>
    </source>
</reference>
<evidence type="ECO:0000256" key="4">
    <source>
        <dbReference type="ARBA" id="ARBA00022643"/>
    </source>
</evidence>
<keyword evidence="3" id="KW-0285">Flavoprotein</keyword>
<keyword evidence="10" id="KW-1185">Reference proteome</keyword>
<evidence type="ECO:0000313" key="9">
    <source>
        <dbReference type="EMBL" id="MDV6313676.1"/>
    </source>
</evidence>
<evidence type="ECO:0000256" key="3">
    <source>
        <dbReference type="ARBA" id="ARBA00022630"/>
    </source>
</evidence>
<dbReference type="Gene3D" id="2.30.110.10">
    <property type="entry name" value="Electron Transport, Fmn-binding Protein, Chain A"/>
    <property type="match status" value="1"/>
</dbReference>
<dbReference type="SUPFAM" id="SSF50475">
    <property type="entry name" value="FMN-binding split barrel"/>
    <property type="match status" value="1"/>
</dbReference>
<evidence type="ECO:0000313" key="11">
    <source>
        <dbReference type="Proteomes" id="UP001185922"/>
    </source>
</evidence>
<dbReference type="InterPro" id="IPR019576">
    <property type="entry name" value="Pyridoxamine_oxidase_dimer_C"/>
</dbReference>
<dbReference type="InterPro" id="IPR012349">
    <property type="entry name" value="Split_barrel_FMN-bd"/>
</dbReference>
<evidence type="ECO:0000259" key="6">
    <source>
        <dbReference type="Pfam" id="PF01243"/>
    </source>
</evidence>
<keyword evidence="5" id="KW-0560">Oxidoreductase</keyword>
<dbReference type="Proteomes" id="UP001185779">
    <property type="component" value="Unassembled WGS sequence"/>
</dbReference>
<protein>
    <submittedName>
        <fullName evidence="9">Pyridoxamine 5'-phosphate oxidase family protein</fullName>
    </submittedName>
</protein>
<dbReference type="Proteomes" id="UP001185922">
    <property type="component" value="Unassembled WGS sequence"/>
</dbReference>
<dbReference type="GO" id="GO:0008615">
    <property type="term" value="P:pyridoxine biosynthetic process"/>
    <property type="evidence" value="ECO:0007669"/>
    <property type="project" value="InterPro"/>
</dbReference>
<dbReference type="Pfam" id="PF10590">
    <property type="entry name" value="PNP_phzG_C"/>
    <property type="match status" value="1"/>
</dbReference>
<proteinExistence type="inferred from homology"/>
<comment type="cofactor">
    <cofactor evidence="1">
        <name>FMN</name>
        <dbReference type="ChEBI" id="CHEBI:58210"/>
    </cofactor>
</comment>
<name>A0AAE4RAB9_9ACTN</name>
<evidence type="ECO:0000259" key="7">
    <source>
        <dbReference type="Pfam" id="PF10590"/>
    </source>
</evidence>
<dbReference type="GO" id="GO:0010181">
    <property type="term" value="F:FMN binding"/>
    <property type="evidence" value="ECO:0007669"/>
    <property type="project" value="InterPro"/>
</dbReference>
<dbReference type="EMBL" id="JAWLKI010000026">
    <property type="protein sequence ID" value="MDV6309360.1"/>
    <property type="molecule type" value="Genomic_DNA"/>
</dbReference>